<reference evidence="3" key="2">
    <citation type="submission" date="2013-10" db="EMBL/GenBank/DDBJ databases">
        <authorList>
            <person name="Aslett M."/>
        </authorList>
    </citation>
    <scope>NUCLEOTIDE SEQUENCE [LARGE SCALE GENOMIC DNA]</scope>
    <source>
        <strain evidence="3">Houghton</strain>
    </source>
</reference>
<proteinExistence type="predicted"/>
<keyword evidence="2" id="KW-0732">Signal</keyword>
<reference evidence="3" key="1">
    <citation type="submission" date="2013-10" db="EMBL/GenBank/DDBJ databases">
        <title>Genomic analysis of the causative agents of coccidiosis in chickens.</title>
        <authorList>
            <person name="Reid A.J."/>
            <person name="Blake D."/>
            <person name="Billington K."/>
            <person name="Browne H."/>
            <person name="Dunn M."/>
            <person name="Hung S."/>
            <person name="Kawahara F."/>
            <person name="Miranda-Saavedra D."/>
            <person name="Mourier T."/>
            <person name="Nagra H."/>
            <person name="Otto T.D."/>
            <person name="Rawlings N."/>
            <person name="Sanchez A."/>
            <person name="Sanders M."/>
            <person name="Subramaniam C."/>
            <person name="Tay Y."/>
            <person name="Dear P."/>
            <person name="Doerig C."/>
            <person name="Gruber A."/>
            <person name="Parkinson J."/>
            <person name="Shirley M."/>
            <person name="Wan K.L."/>
            <person name="Berriman M."/>
            <person name="Tomley F."/>
            <person name="Pain A."/>
        </authorList>
    </citation>
    <scope>NUCLEOTIDE SEQUENCE [LARGE SCALE GENOMIC DNA]</scope>
    <source>
        <strain evidence="3">Houghton</strain>
    </source>
</reference>
<organism evidence="3 4">
    <name type="scientific">Eimeria praecox</name>
    <dbReference type="NCBI Taxonomy" id="51316"/>
    <lineage>
        <taxon>Eukaryota</taxon>
        <taxon>Sar</taxon>
        <taxon>Alveolata</taxon>
        <taxon>Apicomplexa</taxon>
        <taxon>Conoidasida</taxon>
        <taxon>Coccidia</taxon>
        <taxon>Eucoccidiorida</taxon>
        <taxon>Eimeriorina</taxon>
        <taxon>Eimeriidae</taxon>
        <taxon>Eimeria</taxon>
    </lineage>
</organism>
<accession>U6GX58</accession>
<dbReference type="OrthoDB" id="10528205at2759"/>
<dbReference type="Proteomes" id="UP000018201">
    <property type="component" value="Unassembled WGS sequence"/>
</dbReference>
<dbReference type="EMBL" id="HG693012">
    <property type="protein sequence ID" value="CDI84775.1"/>
    <property type="molecule type" value="Genomic_DNA"/>
</dbReference>
<feature type="transmembrane region" description="Helical" evidence="1">
    <location>
        <begin position="62"/>
        <end position="80"/>
    </location>
</feature>
<keyword evidence="1" id="KW-0812">Transmembrane</keyword>
<name>U6GX58_9EIME</name>
<dbReference type="AlphaFoldDB" id="U6GX58"/>
<protein>
    <submittedName>
        <fullName evidence="3">Uncharacterized protein</fullName>
    </submittedName>
</protein>
<feature type="signal peptide" evidence="2">
    <location>
        <begin position="1"/>
        <end position="20"/>
    </location>
</feature>
<gene>
    <name evidence="3" type="ORF">EPH_0059190</name>
</gene>
<sequence length="150" mass="15548">MAQRLLFAAVFGALGAVAEAGSPAGASILSAMEVNEMSVGNAALQRDDVGVRAVASRRAMKPIMLVSIMAVSLAAIYLILQCMRVISGGNGNGASLRRLAGKESEEDDACTVSAKYIYWGVKESSVSGSSVRLGCGDHQLTRIVVWGLGS</sequence>
<keyword evidence="1" id="KW-0472">Membrane</keyword>
<feature type="chain" id="PRO_5004670251" evidence="2">
    <location>
        <begin position="21"/>
        <end position="150"/>
    </location>
</feature>
<dbReference type="VEuPathDB" id="ToxoDB:EPH_0059190"/>
<keyword evidence="4" id="KW-1185">Reference proteome</keyword>
<evidence type="ECO:0000256" key="2">
    <source>
        <dbReference type="SAM" id="SignalP"/>
    </source>
</evidence>
<keyword evidence="1" id="KW-1133">Transmembrane helix</keyword>
<evidence type="ECO:0000256" key="1">
    <source>
        <dbReference type="SAM" id="Phobius"/>
    </source>
</evidence>
<evidence type="ECO:0000313" key="4">
    <source>
        <dbReference type="Proteomes" id="UP000018201"/>
    </source>
</evidence>
<evidence type="ECO:0000313" key="3">
    <source>
        <dbReference type="EMBL" id="CDI84775.1"/>
    </source>
</evidence>